<dbReference type="CDD" id="cd07067">
    <property type="entry name" value="HP_PGM_like"/>
    <property type="match status" value="1"/>
</dbReference>
<dbReference type="Proteomes" id="UP001183648">
    <property type="component" value="Unassembled WGS sequence"/>
</dbReference>
<evidence type="ECO:0000256" key="1">
    <source>
        <dbReference type="SAM" id="MobiDB-lite"/>
    </source>
</evidence>
<dbReference type="Pfam" id="PF00300">
    <property type="entry name" value="His_Phos_1"/>
    <property type="match status" value="1"/>
</dbReference>
<dbReference type="Gene3D" id="3.40.50.1240">
    <property type="entry name" value="Phosphoglycerate mutase-like"/>
    <property type="match status" value="1"/>
</dbReference>
<dbReference type="InterPro" id="IPR022492">
    <property type="entry name" value="Phosphomutase_MSMEG4193_put"/>
</dbReference>
<dbReference type="InterPro" id="IPR029033">
    <property type="entry name" value="His_PPase_superfam"/>
</dbReference>
<reference evidence="2 3" key="1">
    <citation type="submission" date="2023-07" db="EMBL/GenBank/DDBJ databases">
        <title>Sequencing the genomes of 1000 actinobacteria strains.</title>
        <authorList>
            <person name="Klenk H.-P."/>
        </authorList>
    </citation>
    <scope>NUCLEOTIDE SEQUENCE [LARGE SCALE GENOMIC DNA]</scope>
    <source>
        <strain evidence="2 3">DSM 19426</strain>
    </source>
</reference>
<dbReference type="InterPro" id="IPR013078">
    <property type="entry name" value="His_Pase_superF_clade-1"/>
</dbReference>
<evidence type="ECO:0000313" key="2">
    <source>
        <dbReference type="EMBL" id="MDR7364416.1"/>
    </source>
</evidence>
<dbReference type="SUPFAM" id="SSF53254">
    <property type="entry name" value="Phosphoglycerate mutase-like"/>
    <property type="match status" value="1"/>
</dbReference>
<organism evidence="2 3">
    <name type="scientific">Nocardioides marmoribigeumensis</name>
    <dbReference type="NCBI Taxonomy" id="433649"/>
    <lineage>
        <taxon>Bacteria</taxon>
        <taxon>Bacillati</taxon>
        <taxon>Actinomycetota</taxon>
        <taxon>Actinomycetes</taxon>
        <taxon>Propionibacteriales</taxon>
        <taxon>Nocardioidaceae</taxon>
        <taxon>Nocardioides</taxon>
    </lineage>
</organism>
<accession>A0ABU2C171</accession>
<sequence length="232" mass="24718">MATVVLLRHGRSTANTAHVLAGRTKGVHLDDTGRGQAERAAERLAGTRVARIVTSPLERCRETARPLARAHPDVPLSSDRGLVEVDYGEWTNRALKDLAKEKLWRVVQAQPSAATFPEGEGLAAMSARVVSAVRRLDAEVEAEHGPGAVWVAVSHGDPIKAVLADALGMHLDAFQRIHVEPASISVVRYTPERPFVLMSNTTAGDLAGLTPPQKKGRTPARRSSDAVVGGGA</sequence>
<name>A0ABU2C171_9ACTN</name>
<dbReference type="EMBL" id="JAVDYG010000001">
    <property type="protein sequence ID" value="MDR7364416.1"/>
    <property type="molecule type" value="Genomic_DNA"/>
</dbReference>
<evidence type="ECO:0000313" key="3">
    <source>
        <dbReference type="Proteomes" id="UP001183648"/>
    </source>
</evidence>
<dbReference type="PANTHER" id="PTHR48100">
    <property type="entry name" value="BROAD-SPECIFICITY PHOSPHATASE YOR283W-RELATED"/>
    <property type="match status" value="1"/>
</dbReference>
<protein>
    <submittedName>
        <fullName evidence="2">Phosphomutase (TIGR03848 family)</fullName>
    </submittedName>
</protein>
<dbReference type="InterPro" id="IPR050275">
    <property type="entry name" value="PGM_Phosphatase"/>
</dbReference>
<keyword evidence="3" id="KW-1185">Reference proteome</keyword>
<dbReference type="PANTHER" id="PTHR48100:SF2">
    <property type="entry name" value="CONSERVED PROTEIN"/>
    <property type="match status" value="1"/>
</dbReference>
<proteinExistence type="predicted"/>
<dbReference type="SMART" id="SM00855">
    <property type="entry name" value="PGAM"/>
    <property type="match status" value="1"/>
</dbReference>
<dbReference type="RefSeq" id="WP_310306061.1">
    <property type="nucleotide sequence ID" value="NZ_BAAAPS010000005.1"/>
</dbReference>
<comment type="caution">
    <text evidence="2">The sequence shown here is derived from an EMBL/GenBank/DDBJ whole genome shotgun (WGS) entry which is preliminary data.</text>
</comment>
<gene>
    <name evidence="2" type="ORF">J2S63_003969</name>
</gene>
<feature type="region of interest" description="Disordered" evidence="1">
    <location>
        <begin position="202"/>
        <end position="232"/>
    </location>
</feature>
<dbReference type="NCBIfam" id="TIGR03848">
    <property type="entry name" value="MSMEG_4193"/>
    <property type="match status" value="1"/>
</dbReference>